<comment type="similarity">
    <text evidence="1 9">Belongs to the ABC transporter superfamily.</text>
</comment>
<dbReference type="GO" id="GO:0005524">
    <property type="term" value="F:ATP binding"/>
    <property type="evidence" value="ECO:0007669"/>
    <property type="project" value="UniProtKB-UniRule"/>
</dbReference>
<accession>A0A1F4V3U0</accession>
<evidence type="ECO:0000313" key="11">
    <source>
        <dbReference type="EMBL" id="OGC51862.1"/>
    </source>
</evidence>
<dbReference type="InterPro" id="IPR017871">
    <property type="entry name" value="ABC_transporter-like_CS"/>
</dbReference>
<dbReference type="STRING" id="1802624.A2982_03855"/>
<proteinExistence type="inferred from homology"/>
<dbReference type="SUPFAM" id="SSF52540">
    <property type="entry name" value="P-loop containing nucleoside triphosphate hydrolases"/>
    <property type="match status" value="1"/>
</dbReference>
<dbReference type="NCBIfam" id="TIGR02673">
    <property type="entry name" value="FtsE"/>
    <property type="match status" value="1"/>
</dbReference>
<dbReference type="Gene3D" id="3.40.50.300">
    <property type="entry name" value="P-loop containing nucleotide triphosphate hydrolases"/>
    <property type="match status" value="1"/>
</dbReference>
<dbReference type="GO" id="GO:0005886">
    <property type="term" value="C:plasma membrane"/>
    <property type="evidence" value="ECO:0007669"/>
    <property type="project" value="UniProtKB-SubCell"/>
</dbReference>
<keyword evidence="5 9" id="KW-0547">Nucleotide-binding</keyword>
<evidence type="ECO:0000259" key="10">
    <source>
        <dbReference type="PROSITE" id="PS50893"/>
    </source>
</evidence>
<protein>
    <recommendedName>
        <fullName evidence="2 9">Cell division ATP-binding protein FtsE</fullName>
    </recommendedName>
</protein>
<keyword evidence="4 9" id="KW-0132">Cell division</keyword>
<keyword evidence="8 9" id="KW-0131">Cell cycle</keyword>
<comment type="caution">
    <text evidence="11">The sequence shown here is derived from an EMBL/GenBank/DDBJ whole genome shotgun (WGS) entry which is preliminary data.</text>
</comment>
<dbReference type="SMART" id="SM00382">
    <property type="entry name" value="AAA"/>
    <property type="match status" value="1"/>
</dbReference>
<dbReference type="GO" id="GO:0022857">
    <property type="term" value="F:transmembrane transporter activity"/>
    <property type="evidence" value="ECO:0007669"/>
    <property type="project" value="TreeGrafter"/>
</dbReference>
<dbReference type="Pfam" id="PF00005">
    <property type="entry name" value="ABC_tran"/>
    <property type="match status" value="1"/>
</dbReference>
<dbReference type="Proteomes" id="UP000178771">
    <property type="component" value="Unassembled WGS sequence"/>
</dbReference>
<dbReference type="InterPro" id="IPR005286">
    <property type="entry name" value="Cell_div_FtsE"/>
</dbReference>
<keyword evidence="3 9" id="KW-1003">Cell membrane</keyword>
<dbReference type="PROSITE" id="PS50893">
    <property type="entry name" value="ABC_TRANSPORTER_2"/>
    <property type="match status" value="1"/>
</dbReference>
<dbReference type="PANTHER" id="PTHR24220:SF470">
    <property type="entry name" value="CELL DIVISION ATP-BINDING PROTEIN FTSE"/>
    <property type="match status" value="1"/>
</dbReference>
<name>A0A1F4V3U0_UNCKA</name>
<dbReference type="InterPro" id="IPR015854">
    <property type="entry name" value="ABC_transpr_LolD-like"/>
</dbReference>
<dbReference type="PROSITE" id="PS00211">
    <property type="entry name" value="ABC_TRANSPORTER_1"/>
    <property type="match status" value="1"/>
</dbReference>
<evidence type="ECO:0000256" key="8">
    <source>
        <dbReference type="ARBA" id="ARBA00023306"/>
    </source>
</evidence>
<keyword evidence="7 9" id="KW-0472">Membrane</keyword>
<dbReference type="InterPro" id="IPR003593">
    <property type="entry name" value="AAA+_ATPase"/>
</dbReference>
<evidence type="ECO:0000313" key="12">
    <source>
        <dbReference type="Proteomes" id="UP000178771"/>
    </source>
</evidence>
<evidence type="ECO:0000256" key="6">
    <source>
        <dbReference type="ARBA" id="ARBA00022840"/>
    </source>
</evidence>
<comment type="subcellular location">
    <subcellularLocation>
        <location evidence="9">Cell membrane</location>
        <topology evidence="9">Peripheral membrane protein</topology>
        <orientation evidence="9">Cytoplasmic side</orientation>
    </subcellularLocation>
</comment>
<comment type="function">
    <text evidence="9">Part of the ABC transporter FtsEX involved in cellular division.</text>
</comment>
<dbReference type="AlphaFoldDB" id="A0A1F4V3U0"/>
<sequence>MVVFKNVDKKYSDGTVALDDVSFEISPGEFVFVIGTSGAGKTTLMKHIVKEEVPTKGEIIIDEDKLSEIKRPDLPLLRRKVGFIYQDFKLLDSENVFENVSLSLRVIGKPEKEIDTIVPNLLHLVGLGDKSERFPYNLSGGEKQRLVIARALAHEPKILLADEPTGNLDNASTWVVVDLIKKINEWGTTIIFGTHDNKIVDTLKKRVIHLEKGRIISDAEGGKYE</sequence>
<evidence type="ECO:0000256" key="3">
    <source>
        <dbReference type="ARBA" id="ARBA00022475"/>
    </source>
</evidence>
<feature type="domain" description="ABC transporter" evidence="10">
    <location>
        <begin position="2"/>
        <end position="225"/>
    </location>
</feature>
<dbReference type="GO" id="GO:0016887">
    <property type="term" value="F:ATP hydrolysis activity"/>
    <property type="evidence" value="ECO:0007669"/>
    <property type="project" value="InterPro"/>
</dbReference>
<evidence type="ECO:0000256" key="1">
    <source>
        <dbReference type="ARBA" id="ARBA00005417"/>
    </source>
</evidence>
<dbReference type="InterPro" id="IPR003439">
    <property type="entry name" value="ABC_transporter-like_ATP-bd"/>
</dbReference>
<evidence type="ECO:0000256" key="2">
    <source>
        <dbReference type="ARBA" id="ARBA00020019"/>
    </source>
</evidence>
<organism evidence="11 12">
    <name type="scientific">candidate division WWE3 bacterium RIFCSPLOWO2_01_FULL_39_13</name>
    <dbReference type="NCBI Taxonomy" id="1802624"/>
    <lineage>
        <taxon>Bacteria</taxon>
        <taxon>Katanobacteria</taxon>
    </lineage>
</organism>
<keyword evidence="6 9" id="KW-0067">ATP-binding</keyword>
<evidence type="ECO:0000256" key="4">
    <source>
        <dbReference type="ARBA" id="ARBA00022618"/>
    </source>
</evidence>
<evidence type="ECO:0000256" key="9">
    <source>
        <dbReference type="RuleBase" id="RU365094"/>
    </source>
</evidence>
<dbReference type="GO" id="GO:0051301">
    <property type="term" value="P:cell division"/>
    <property type="evidence" value="ECO:0007669"/>
    <property type="project" value="UniProtKB-UniRule"/>
</dbReference>
<dbReference type="PANTHER" id="PTHR24220">
    <property type="entry name" value="IMPORT ATP-BINDING PROTEIN"/>
    <property type="match status" value="1"/>
</dbReference>
<dbReference type="InterPro" id="IPR027417">
    <property type="entry name" value="P-loop_NTPase"/>
</dbReference>
<comment type="subunit">
    <text evidence="9">Homodimer. Forms a membrane-associated complex with FtsX.</text>
</comment>
<reference evidence="11 12" key="1">
    <citation type="journal article" date="2016" name="Nat. Commun.">
        <title>Thousands of microbial genomes shed light on interconnected biogeochemical processes in an aquifer system.</title>
        <authorList>
            <person name="Anantharaman K."/>
            <person name="Brown C.T."/>
            <person name="Hug L.A."/>
            <person name="Sharon I."/>
            <person name="Castelle C.J."/>
            <person name="Probst A.J."/>
            <person name="Thomas B.C."/>
            <person name="Singh A."/>
            <person name="Wilkins M.J."/>
            <person name="Karaoz U."/>
            <person name="Brodie E.L."/>
            <person name="Williams K.H."/>
            <person name="Hubbard S.S."/>
            <person name="Banfield J.F."/>
        </authorList>
    </citation>
    <scope>NUCLEOTIDE SEQUENCE [LARGE SCALE GENOMIC DNA]</scope>
</reference>
<evidence type="ECO:0000256" key="5">
    <source>
        <dbReference type="ARBA" id="ARBA00022741"/>
    </source>
</evidence>
<dbReference type="EMBL" id="MEVH01000012">
    <property type="protein sequence ID" value="OGC51862.1"/>
    <property type="molecule type" value="Genomic_DNA"/>
</dbReference>
<evidence type="ECO:0000256" key="7">
    <source>
        <dbReference type="ARBA" id="ARBA00023136"/>
    </source>
</evidence>
<gene>
    <name evidence="9" type="primary">ftsE</name>
    <name evidence="11" type="ORF">A2982_03855</name>
</gene>
<dbReference type="FunFam" id="3.40.50.300:FF:000056">
    <property type="entry name" value="Cell division ATP-binding protein FtsE"/>
    <property type="match status" value="1"/>
</dbReference>